<evidence type="ECO:0000256" key="1">
    <source>
        <dbReference type="SAM" id="MobiDB-lite"/>
    </source>
</evidence>
<dbReference type="EMBL" id="MIKF01000001">
    <property type="protein sequence ID" value="RTE85414.1"/>
    <property type="molecule type" value="Genomic_DNA"/>
</dbReference>
<comment type="caution">
    <text evidence="2">The sequence shown here is derived from an EMBL/GenBank/DDBJ whole genome shotgun (WGS) entry which is preliminary data.</text>
</comment>
<feature type="compositionally biased region" description="Basic and acidic residues" evidence="1">
    <location>
        <begin position="30"/>
        <end position="42"/>
    </location>
</feature>
<proteinExistence type="predicted"/>
<evidence type="ECO:0000313" key="2">
    <source>
        <dbReference type="EMBL" id="RTE85414.1"/>
    </source>
</evidence>
<protein>
    <submittedName>
        <fullName evidence="2">Uncharacterized protein</fullName>
    </submittedName>
</protein>
<feature type="region of interest" description="Disordered" evidence="1">
    <location>
        <begin position="90"/>
        <end position="113"/>
    </location>
</feature>
<name>A0A430MC29_9HYPO</name>
<dbReference type="Proteomes" id="UP000287124">
    <property type="component" value="Unassembled WGS sequence"/>
</dbReference>
<evidence type="ECO:0000313" key="3">
    <source>
        <dbReference type="Proteomes" id="UP000287124"/>
    </source>
</evidence>
<organism evidence="2 3">
    <name type="scientific">Fusarium euwallaceae</name>
    <dbReference type="NCBI Taxonomy" id="1147111"/>
    <lineage>
        <taxon>Eukaryota</taxon>
        <taxon>Fungi</taxon>
        <taxon>Dikarya</taxon>
        <taxon>Ascomycota</taxon>
        <taxon>Pezizomycotina</taxon>
        <taxon>Sordariomycetes</taxon>
        <taxon>Hypocreomycetidae</taxon>
        <taxon>Hypocreales</taxon>
        <taxon>Nectriaceae</taxon>
        <taxon>Fusarium</taxon>
        <taxon>Fusarium solani species complex</taxon>
    </lineage>
</organism>
<keyword evidence="3" id="KW-1185">Reference proteome</keyword>
<accession>A0A430MC29</accession>
<feature type="region of interest" description="Disordered" evidence="1">
    <location>
        <begin position="1"/>
        <end position="42"/>
    </location>
</feature>
<gene>
    <name evidence="2" type="ORF">BHE90_000126</name>
</gene>
<sequence length="113" mass="12594">MPRNNYRGSGGRSGGRAGGGFGRGLSGTRQEAEEKIGHWRQEGENHYNQMKYHERKFKEACEEVAKWTMRRDSLPEVPDARAELDKAVEKKVAEMQAKSAGEASQPPKTSNST</sequence>
<feature type="compositionally biased region" description="Gly residues" evidence="1">
    <location>
        <begin position="8"/>
        <end position="25"/>
    </location>
</feature>
<reference evidence="2 3" key="1">
    <citation type="submission" date="2017-06" db="EMBL/GenBank/DDBJ databases">
        <title>Comparative genomic analysis of Ambrosia Fusariam Clade fungi.</title>
        <authorList>
            <person name="Stajich J.E."/>
            <person name="Carrillo J."/>
            <person name="Kijimoto T."/>
            <person name="Eskalen A."/>
            <person name="O'Donnell K."/>
            <person name="Kasson M."/>
        </authorList>
    </citation>
    <scope>NUCLEOTIDE SEQUENCE [LARGE SCALE GENOMIC DNA]</scope>
    <source>
        <strain evidence="2 3">UCR1854</strain>
    </source>
</reference>
<dbReference type="AlphaFoldDB" id="A0A430MC29"/>